<dbReference type="STRING" id="481448.Minf_0103"/>
<dbReference type="Proteomes" id="UP000009149">
    <property type="component" value="Chromosome"/>
</dbReference>
<evidence type="ECO:0000313" key="2">
    <source>
        <dbReference type="Proteomes" id="UP000009149"/>
    </source>
</evidence>
<dbReference type="AlphaFoldDB" id="B3DX23"/>
<accession>B3DX23</accession>
<protein>
    <submittedName>
        <fullName evidence="1">Uncharacterized protein</fullName>
    </submittedName>
</protein>
<organism evidence="1 2">
    <name type="scientific">Methylacidiphilum infernorum (isolate V4)</name>
    <name type="common">Methylokorus infernorum (strain V4)</name>
    <dbReference type="NCBI Taxonomy" id="481448"/>
    <lineage>
        <taxon>Bacteria</taxon>
        <taxon>Pseudomonadati</taxon>
        <taxon>Verrucomicrobiota</taxon>
        <taxon>Methylacidiphilae</taxon>
        <taxon>Methylacidiphilales</taxon>
        <taxon>Methylacidiphilaceae</taxon>
        <taxon>Methylacidiphilum (ex Ratnadevi et al. 2023)</taxon>
    </lineage>
</organism>
<dbReference type="KEGG" id="min:Minf_0103"/>
<reference evidence="1 2" key="1">
    <citation type="journal article" date="2008" name="Biol. Direct">
        <title>Complete genome sequence of the extremely acidophilic methanotroph isolate V4, Methylacidiphilum infernorum, a representative of the bacterial phylum Verrucomicrobia.</title>
        <authorList>
            <person name="Hou S."/>
            <person name="Makarova K.S."/>
            <person name="Saw J.H."/>
            <person name="Senin P."/>
            <person name="Ly B.V."/>
            <person name="Zhou Z."/>
            <person name="Ren Y."/>
            <person name="Wang J."/>
            <person name="Galperin M.Y."/>
            <person name="Omelchenko M.V."/>
            <person name="Wolf Y.I."/>
            <person name="Yutin N."/>
            <person name="Koonin E.V."/>
            <person name="Stott M.B."/>
            <person name="Mountain B.W."/>
            <person name="Crowe M.A."/>
            <person name="Smirnova A.V."/>
            <person name="Dunfield P.F."/>
            <person name="Feng L."/>
            <person name="Wang L."/>
            <person name="Alam M."/>
        </authorList>
    </citation>
    <scope>NUCLEOTIDE SEQUENCE [LARGE SCALE GENOMIC DNA]</scope>
    <source>
        <strain evidence="2">Isolate V4</strain>
    </source>
</reference>
<proteinExistence type="predicted"/>
<dbReference type="EMBL" id="CP000975">
    <property type="protein sequence ID" value="ACD82163.1"/>
    <property type="molecule type" value="Genomic_DNA"/>
</dbReference>
<sequence>MIRAPVVLLLKKIYLKLYAVLSVENKRANRLCINFLIIISKRIKLKNFSILPMPSGLW</sequence>
<dbReference type="HOGENOM" id="CLU_2974255_0_0_0"/>
<name>B3DX23_METI4</name>
<evidence type="ECO:0000313" key="1">
    <source>
        <dbReference type="EMBL" id="ACD82163.1"/>
    </source>
</evidence>
<gene>
    <name evidence="1" type="ordered locus">Minf_0103</name>
</gene>